<proteinExistence type="predicted"/>
<evidence type="ECO:0000259" key="1">
    <source>
        <dbReference type="Pfam" id="PF13737"/>
    </source>
</evidence>
<dbReference type="KEGG" id="elux:BTN50_1158"/>
<keyword evidence="3" id="KW-1185">Reference proteome</keyword>
<sequence length="91" mass="10584">MIKYMLSIPLKSLQKFINSVFKLSPWPLLYPHCSCVSKRDKTVNITLKIKNKGSIQHLTINSTRFKVCSERKWKVKKHGLVKNGKFDVSHI</sequence>
<reference evidence="3" key="1">
    <citation type="submission" date="2017-04" db="EMBL/GenBank/DDBJ databases">
        <title>Genome evolution of the luminous symbionts of deep sea anglerfish.</title>
        <authorList>
            <person name="Hendry T.A."/>
        </authorList>
    </citation>
    <scope>NUCLEOTIDE SEQUENCE [LARGE SCALE GENOMIC DNA]</scope>
</reference>
<dbReference type="AlphaFoldDB" id="A0A291B9F8"/>
<dbReference type="Proteomes" id="UP000218160">
    <property type="component" value="Chromosome 1"/>
</dbReference>
<evidence type="ECO:0000313" key="3">
    <source>
        <dbReference type="Proteomes" id="UP000218160"/>
    </source>
</evidence>
<dbReference type="Pfam" id="PF13737">
    <property type="entry name" value="DDE_Tnp_1_5"/>
    <property type="match status" value="1"/>
</dbReference>
<accession>A0A291B9F8</accession>
<protein>
    <submittedName>
        <fullName evidence="2">Mobile element protein</fullName>
    </submittedName>
</protein>
<organism evidence="2 3">
    <name type="scientific">Candidatus Enterovibrio altilux</name>
    <dbReference type="NCBI Taxonomy" id="1927128"/>
    <lineage>
        <taxon>Bacteria</taxon>
        <taxon>Pseudomonadati</taxon>
        <taxon>Pseudomonadota</taxon>
        <taxon>Gammaproteobacteria</taxon>
        <taxon>Vibrionales</taxon>
        <taxon>Vibrionaceae</taxon>
        <taxon>Enterovibrio</taxon>
    </lineage>
</organism>
<feature type="domain" description="Transposase DDE" evidence="1">
    <location>
        <begin position="1"/>
        <end position="69"/>
    </location>
</feature>
<dbReference type="InterPro" id="IPR025668">
    <property type="entry name" value="Tnp_DDE_dom"/>
</dbReference>
<gene>
    <name evidence="2" type="ORF">BTN50_1158</name>
</gene>
<name>A0A291B9F8_9GAMM</name>
<dbReference type="PANTHER" id="PTHR34631">
    <property type="match status" value="1"/>
</dbReference>
<dbReference type="InterPro" id="IPR053172">
    <property type="entry name" value="Tn903_transposase"/>
</dbReference>
<dbReference type="EMBL" id="CP020660">
    <property type="protein sequence ID" value="ATF09649.1"/>
    <property type="molecule type" value="Genomic_DNA"/>
</dbReference>
<evidence type="ECO:0000313" key="2">
    <source>
        <dbReference type="EMBL" id="ATF09649.1"/>
    </source>
</evidence>
<dbReference type="PANTHER" id="PTHR34631:SF3">
    <property type="entry name" value="ISSOD12 TRANSPOSASE TNPA_ISSOD12"/>
    <property type="match status" value="1"/>
</dbReference>